<evidence type="ECO:0000256" key="2">
    <source>
        <dbReference type="ARBA" id="ARBA00023125"/>
    </source>
</evidence>
<gene>
    <name evidence="5" type="ordered locus">Dtox_2680</name>
</gene>
<organism evidence="5 6">
    <name type="scientific">Desulfofarcimen acetoxidans (strain ATCC 49208 / DSM 771 / KCTC 5769 / VKM B-1644 / 5575)</name>
    <name type="common">Desulfotomaculum acetoxidans</name>
    <dbReference type="NCBI Taxonomy" id="485916"/>
    <lineage>
        <taxon>Bacteria</taxon>
        <taxon>Bacillati</taxon>
        <taxon>Bacillota</taxon>
        <taxon>Clostridia</taxon>
        <taxon>Eubacteriales</taxon>
        <taxon>Peptococcaceae</taxon>
        <taxon>Desulfofarcimen</taxon>
    </lineage>
</organism>
<keyword evidence="6" id="KW-1185">Reference proteome</keyword>
<accession>C8W166</accession>
<name>C8W166_DESAS</name>
<evidence type="ECO:0000256" key="3">
    <source>
        <dbReference type="ARBA" id="ARBA00023163"/>
    </source>
</evidence>
<keyword evidence="3" id="KW-0804">Transcription</keyword>
<evidence type="ECO:0000256" key="1">
    <source>
        <dbReference type="ARBA" id="ARBA00023015"/>
    </source>
</evidence>
<dbReference type="RefSeq" id="WP_015758156.1">
    <property type="nucleotide sequence ID" value="NC_013216.1"/>
</dbReference>
<dbReference type="PANTHER" id="PTHR47893:SF1">
    <property type="entry name" value="REGULATORY PROTEIN PCHR"/>
    <property type="match status" value="1"/>
</dbReference>
<dbReference type="AlphaFoldDB" id="C8W166"/>
<evidence type="ECO:0000259" key="4">
    <source>
        <dbReference type="PROSITE" id="PS01124"/>
    </source>
</evidence>
<proteinExistence type="predicted"/>
<dbReference type="SUPFAM" id="SSF46689">
    <property type="entry name" value="Homeodomain-like"/>
    <property type="match status" value="2"/>
</dbReference>
<dbReference type="EMBL" id="CP001720">
    <property type="protein sequence ID" value="ACV63462.1"/>
    <property type="molecule type" value="Genomic_DNA"/>
</dbReference>
<dbReference type="SMART" id="SM00342">
    <property type="entry name" value="HTH_ARAC"/>
    <property type="match status" value="1"/>
</dbReference>
<dbReference type="KEGG" id="dae:Dtox_2680"/>
<evidence type="ECO:0000313" key="6">
    <source>
        <dbReference type="Proteomes" id="UP000002217"/>
    </source>
</evidence>
<dbReference type="eggNOG" id="COG2207">
    <property type="taxonomic scope" value="Bacteria"/>
</dbReference>
<dbReference type="Gene3D" id="1.10.10.60">
    <property type="entry name" value="Homeodomain-like"/>
    <property type="match status" value="1"/>
</dbReference>
<dbReference type="STRING" id="485916.Dtox_2680"/>
<dbReference type="InterPro" id="IPR053142">
    <property type="entry name" value="PchR_regulatory_protein"/>
</dbReference>
<dbReference type="Proteomes" id="UP000002217">
    <property type="component" value="Chromosome"/>
</dbReference>
<sequence>MENMAPKYKVFNPKNENCTVCAVLNSIYRSDSFQIETEIPKQFGKGYYQRIIVKPSMEINISDVTFFERMTMVGGQGNPQYCFAFCLGDQFRWRLEGNKEEYEIECGENYIFSGNQVKSICSFNPGQRFWGVSIQLDSEVIKSLIHYMEKEHSCTGLLGSSIFYKRKFSYNIKRILNDISHCPYRDNIKRIYLEGKILELIGVYMDELIFEKGSRHSSVKLSSSDMEALHKARRVLDENIISPPTIGELARLVCLNEYKLKNGFKGLFGMPVHAYVIDKRLEMARFLLEYKKLGVTEAVLHVGYNDASHFAEKFRKKYGFNPSEYTKSL</sequence>
<dbReference type="InterPro" id="IPR018060">
    <property type="entry name" value="HTH_AraC"/>
</dbReference>
<dbReference type="OrthoDB" id="9782503at2"/>
<dbReference type="GO" id="GO:0003700">
    <property type="term" value="F:DNA-binding transcription factor activity"/>
    <property type="evidence" value="ECO:0007669"/>
    <property type="project" value="InterPro"/>
</dbReference>
<dbReference type="PANTHER" id="PTHR47893">
    <property type="entry name" value="REGULATORY PROTEIN PCHR"/>
    <property type="match status" value="1"/>
</dbReference>
<protein>
    <submittedName>
        <fullName evidence="5">Transcriptional regulator, AraC family</fullName>
    </submittedName>
</protein>
<dbReference type="Pfam" id="PF12833">
    <property type="entry name" value="HTH_18"/>
    <property type="match status" value="1"/>
</dbReference>
<feature type="domain" description="HTH araC/xylS-type" evidence="4">
    <location>
        <begin position="230"/>
        <end position="328"/>
    </location>
</feature>
<evidence type="ECO:0000313" key="5">
    <source>
        <dbReference type="EMBL" id="ACV63462.1"/>
    </source>
</evidence>
<reference evidence="5 6" key="1">
    <citation type="journal article" date="2009" name="Stand. Genomic Sci.">
        <title>Complete genome sequence of Desulfotomaculum acetoxidans type strain (5575).</title>
        <authorList>
            <person name="Spring S."/>
            <person name="Lapidus A."/>
            <person name="Schroder M."/>
            <person name="Gleim D."/>
            <person name="Sims D."/>
            <person name="Meincke L."/>
            <person name="Glavina Del Rio T."/>
            <person name="Tice H."/>
            <person name="Copeland A."/>
            <person name="Cheng J.F."/>
            <person name="Lucas S."/>
            <person name="Chen F."/>
            <person name="Nolan M."/>
            <person name="Bruce D."/>
            <person name="Goodwin L."/>
            <person name="Pitluck S."/>
            <person name="Ivanova N."/>
            <person name="Mavromatis K."/>
            <person name="Mikhailova N."/>
            <person name="Pati A."/>
            <person name="Chen A."/>
            <person name="Palaniappan K."/>
            <person name="Land M."/>
            <person name="Hauser L."/>
            <person name="Chang Y.J."/>
            <person name="Jeffries C.D."/>
            <person name="Chain P."/>
            <person name="Saunders E."/>
            <person name="Brettin T."/>
            <person name="Detter J.C."/>
            <person name="Goker M."/>
            <person name="Bristow J."/>
            <person name="Eisen J.A."/>
            <person name="Markowitz V."/>
            <person name="Hugenholtz P."/>
            <person name="Kyrpides N.C."/>
            <person name="Klenk H.P."/>
            <person name="Han C."/>
        </authorList>
    </citation>
    <scope>NUCLEOTIDE SEQUENCE [LARGE SCALE GENOMIC DNA]</scope>
    <source>
        <strain evidence="6">ATCC 49208 / DSM 771 / VKM B-1644</strain>
    </source>
</reference>
<dbReference type="PRINTS" id="PR00032">
    <property type="entry name" value="HTHARAC"/>
</dbReference>
<dbReference type="HOGENOM" id="CLU_052345_4_3_9"/>
<keyword evidence="2" id="KW-0238">DNA-binding</keyword>
<dbReference type="PROSITE" id="PS01124">
    <property type="entry name" value="HTH_ARAC_FAMILY_2"/>
    <property type="match status" value="1"/>
</dbReference>
<keyword evidence="1" id="KW-0805">Transcription regulation</keyword>
<dbReference type="InterPro" id="IPR020449">
    <property type="entry name" value="Tscrpt_reg_AraC-type_HTH"/>
</dbReference>
<dbReference type="InterPro" id="IPR009057">
    <property type="entry name" value="Homeodomain-like_sf"/>
</dbReference>
<dbReference type="GO" id="GO:0043565">
    <property type="term" value="F:sequence-specific DNA binding"/>
    <property type="evidence" value="ECO:0007669"/>
    <property type="project" value="InterPro"/>
</dbReference>